<dbReference type="AlphaFoldDB" id="A0A2T5KDI2"/>
<dbReference type="InterPro" id="IPR004358">
    <property type="entry name" value="Sig_transdc_His_kin-like_C"/>
</dbReference>
<dbReference type="InterPro" id="IPR011006">
    <property type="entry name" value="CheY-like_superfamily"/>
</dbReference>
<evidence type="ECO:0000256" key="9">
    <source>
        <dbReference type="ARBA" id="ARBA00022777"/>
    </source>
</evidence>
<feature type="region of interest" description="Disordered" evidence="16">
    <location>
        <begin position="304"/>
        <end position="324"/>
    </location>
</feature>
<feature type="domain" description="Response regulatory" evidence="19">
    <location>
        <begin position="641"/>
        <end position="757"/>
    </location>
</feature>
<evidence type="ECO:0000256" key="17">
    <source>
        <dbReference type="SAM" id="Phobius"/>
    </source>
</evidence>
<dbReference type="SUPFAM" id="SSF47384">
    <property type="entry name" value="Homodimeric domain of signal transducing histidine kinase"/>
    <property type="match status" value="1"/>
</dbReference>
<evidence type="ECO:0000313" key="24">
    <source>
        <dbReference type="Proteomes" id="UP000244060"/>
    </source>
</evidence>
<keyword evidence="12" id="KW-0902">Two-component regulatory system</keyword>
<evidence type="ECO:0000313" key="23">
    <source>
        <dbReference type="EMBL" id="PTR20480.1"/>
    </source>
</evidence>
<evidence type="ECO:0000256" key="5">
    <source>
        <dbReference type="ARBA" id="ARBA00022519"/>
    </source>
</evidence>
<dbReference type="Gene3D" id="3.40.50.2300">
    <property type="match status" value="1"/>
</dbReference>
<dbReference type="Gene3D" id="3.30.450.20">
    <property type="entry name" value="PAS domain"/>
    <property type="match status" value="1"/>
</dbReference>
<dbReference type="Proteomes" id="UP000244060">
    <property type="component" value="Unassembled WGS sequence"/>
</dbReference>
<dbReference type="SUPFAM" id="SSF55874">
    <property type="entry name" value="ATPase domain of HSP90 chaperone/DNA topoisomerase II/histidine kinase"/>
    <property type="match status" value="1"/>
</dbReference>
<dbReference type="SMART" id="SM00091">
    <property type="entry name" value="PAS"/>
    <property type="match status" value="1"/>
</dbReference>
<dbReference type="PRINTS" id="PR00344">
    <property type="entry name" value="BCTRLSENSOR"/>
</dbReference>
<dbReference type="SUPFAM" id="SSF55785">
    <property type="entry name" value="PYP-like sensor domain (PAS domain)"/>
    <property type="match status" value="1"/>
</dbReference>
<evidence type="ECO:0000256" key="8">
    <source>
        <dbReference type="ARBA" id="ARBA00022692"/>
    </source>
</evidence>
<feature type="transmembrane region" description="Helical" evidence="17">
    <location>
        <begin position="209"/>
        <end position="230"/>
    </location>
</feature>
<dbReference type="InterPro" id="IPR003661">
    <property type="entry name" value="HisK_dim/P_dom"/>
</dbReference>
<evidence type="ECO:0000256" key="4">
    <source>
        <dbReference type="ARBA" id="ARBA00022475"/>
    </source>
</evidence>
<dbReference type="Gene3D" id="3.30.565.10">
    <property type="entry name" value="Histidine kinase-like ATPase, C-terminal domain"/>
    <property type="match status" value="1"/>
</dbReference>
<sequence length="890" mass="96164">MSTDPRTPDTGERGAEVQAMFSEVRPTAPGSLFERWTGLLLILAVGVSALIGAVFIFSDIDRQLEANRVAHLDNRTWVLAQFEVDVLNFVSAVQLAAYRSGDPSRLEAVRQKFDILYSRVEIVRGSEPGTIDVLEADVLPIFSGPDGFFARWIPVIDGPNAQLRDALPQLIVDLEAVSGIVRSGVVESLADVMQISDERRSVLRSSLQTFALASLGLLALMGVLIVIVIVQSNARRRRGVLLERSVHNLRATIESSLDAVVVLDHMGRVVECNRAALDMFRWSAEAAQGANFVEYIRTDDADSLLRPQPRAEDEPDPGLSGRDGRITMMAQRTDGTTFPVEVSVAEAQGASQDPFFIAFIRDISERLEREESLKKARNDALKGEEAKSRFLAVMSHEMRTPLNGLMAASDLLQSSTDLTERQRWLTDIVIGCGSAALDQVNNVLELTRLSDRDGASYARSVFSPAEVIEGLIRQNQPQADKRGNKLWFAPPKGEVPLILAQRHLFLRVMYNLIGNAIKFTDHGKVSVELLWRAGTRPGTLDLCIHVNDTGIGIAEEHLDTIFRNFETLDSSYGRIREGTGLGLGIAKLASETMGGAITVQSKLGLGSVFTLRVTVPLAEASDLSAEEFADEAPPADDVRRSILVVEDNAINRQLLAEILRMAGHEVTLAEDGAEAIEAAAVRRFDLILMDVSMPRVDGLEATRMIRQGGPCATTPIVGATAHADPDRVPEFLGAGMNDVLVKPITRSALFRAVRQFAGCGQAAEETEAATPEPAPAEGLPLIDSELRADLEGNLGPDYIAGMINRVLTEAGAALPEMRRLHEAGDHHAAARLAHRTAGAAAAVGLVALHRTLSGYETAADASDSDAAGRALESLPVTIERTAAAIQPDAA</sequence>
<keyword evidence="6 15" id="KW-0597">Phosphoprotein</keyword>
<dbReference type="Pfam" id="PF00512">
    <property type="entry name" value="HisKA"/>
    <property type="match status" value="1"/>
</dbReference>
<accession>A0A2T5KDI2</accession>
<comment type="subcellular location">
    <subcellularLocation>
        <location evidence="2">Cell inner membrane</location>
        <topology evidence="2">Multi-pass membrane protein</topology>
    </subcellularLocation>
</comment>
<dbReference type="PROSITE" id="PS50109">
    <property type="entry name" value="HIS_KIN"/>
    <property type="match status" value="1"/>
</dbReference>
<evidence type="ECO:0000259" key="22">
    <source>
        <dbReference type="PROSITE" id="PS50894"/>
    </source>
</evidence>
<evidence type="ECO:0000256" key="14">
    <source>
        <dbReference type="PROSITE-ProRule" id="PRU00110"/>
    </source>
</evidence>
<dbReference type="Gene3D" id="1.20.120.160">
    <property type="entry name" value="HPT domain"/>
    <property type="match status" value="1"/>
</dbReference>
<dbReference type="CDD" id="cd00130">
    <property type="entry name" value="PAS"/>
    <property type="match status" value="1"/>
</dbReference>
<dbReference type="SMART" id="SM00387">
    <property type="entry name" value="HATPase_c"/>
    <property type="match status" value="1"/>
</dbReference>
<evidence type="ECO:0000256" key="1">
    <source>
        <dbReference type="ARBA" id="ARBA00000085"/>
    </source>
</evidence>
<evidence type="ECO:0000256" key="6">
    <source>
        <dbReference type="ARBA" id="ARBA00022553"/>
    </source>
</evidence>
<keyword evidence="7" id="KW-0808">Transferase</keyword>
<dbReference type="SMART" id="SM00448">
    <property type="entry name" value="REC"/>
    <property type="match status" value="1"/>
</dbReference>
<evidence type="ECO:0000256" key="10">
    <source>
        <dbReference type="ARBA" id="ARBA00022840"/>
    </source>
</evidence>
<keyword evidence="8 17" id="KW-0812">Transmembrane</keyword>
<keyword evidence="11 17" id="KW-1133">Transmembrane helix</keyword>
<dbReference type="SUPFAM" id="SSF52172">
    <property type="entry name" value="CheY-like"/>
    <property type="match status" value="1"/>
</dbReference>
<keyword evidence="5" id="KW-0997">Cell inner membrane</keyword>
<evidence type="ECO:0000256" key="16">
    <source>
        <dbReference type="SAM" id="MobiDB-lite"/>
    </source>
</evidence>
<dbReference type="InterPro" id="IPR001789">
    <property type="entry name" value="Sig_transdc_resp-reg_receiver"/>
</dbReference>
<feature type="domain" description="HPt" evidence="22">
    <location>
        <begin position="795"/>
        <end position="890"/>
    </location>
</feature>
<keyword evidence="10" id="KW-0067">ATP-binding</keyword>
<keyword evidence="4" id="KW-1003">Cell membrane</keyword>
<dbReference type="Pfam" id="PF01627">
    <property type="entry name" value="Hpt"/>
    <property type="match status" value="1"/>
</dbReference>
<evidence type="ECO:0000256" key="13">
    <source>
        <dbReference type="ARBA" id="ARBA00023136"/>
    </source>
</evidence>
<dbReference type="InterPro" id="IPR013767">
    <property type="entry name" value="PAS_fold"/>
</dbReference>
<protein>
    <recommendedName>
        <fullName evidence="3">histidine kinase</fullName>
        <ecNumber evidence="3">2.7.13.3</ecNumber>
    </recommendedName>
</protein>
<dbReference type="NCBIfam" id="TIGR00229">
    <property type="entry name" value="sensory_box"/>
    <property type="match status" value="1"/>
</dbReference>
<dbReference type="SUPFAM" id="SSF47226">
    <property type="entry name" value="Histidine-containing phosphotransfer domain, HPT domain"/>
    <property type="match status" value="1"/>
</dbReference>
<dbReference type="PROSITE" id="PS50112">
    <property type="entry name" value="PAS"/>
    <property type="match status" value="1"/>
</dbReference>
<keyword evidence="24" id="KW-1185">Reference proteome</keyword>
<feature type="modified residue" description="Phosphohistidine" evidence="14">
    <location>
        <position position="834"/>
    </location>
</feature>
<comment type="catalytic activity">
    <reaction evidence="1">
        <text>ATP + protein L-histidine = ADP + protein N-phospho-L-histidine.</text>
        <dbReference type="EC" id="2.7.13.3"/>
    </reaction>
</comment>
<dbReference type="GO" id="GO:0005886">
    <property type="term" value="C:plasma membrane"/>
    <property type="evidence" value="ECO:0007669"/>
    <property type="project" value="UniProtKB-SubCell"/>
</dbReference>
<dbReference type="InterPro" id="IPR003594">
    <property type="entry name" value="HATPase_dom"/>
</dbReference>
<proteinExistence type="predicted"/>
<dbReference type="PROSITE" id="PS50113">
    <property type="entry name" value="PAC"/>
    <property type="match status" value="1"/>
</dbReference>
<dbReference type="InterPro" id="IPR036097">
    <property type="entry name" value="HisK_dim/P_sf"/>
</dbReference>
<dbReference type="Pfam" id="PF00072">
    <property type="entry name" value="Response_reg"/>
    <property type="match status" value="1"/>
</dbReference>
<keyword evidence="13 17" id="KW-0472">Membrane</keyword>
<dbReference type="InterPro" id="IPR035965">
    <property type="entry name" value="PAS-like_dom_sf"/>
</dbReference>
<dbReference type="InterPro" id="IPR000014">
    <property type="entry name" value="PAS"/>
</dbReference>
<evidence type="ECO:0000256" key="12">
    <source>
        <dbReference type="ARBA" id="ARBA00023012"/>
    </source>
</evidence>
<feature type="transmembrane region" description="Helical" evidence="17">
    <location>
        <begin position="36"/>
        <end position="58"/>
    </location>
</feature>
<name>A0A2T5KDI2_9RHOB</name>
<dbReference type="InterPro" id="IPR005467">
    <property type="entry name" value="His_kinase_dom"/>
</dbReference>
<organism evidence="23 24">
    <name type="scientific">Cereibacter azotoformans</name>
    <dbReference type="NCBI Taxonomy" id="43057"/>
    <lineage>
        <taxon>Bacteria</taxon>
        <taxon>Pseudomonadati</taxon>
        <taxon>Pseudomonadota</taxon>
        <taxon>Alphaproteobacteria</taxon>
        <taxon>Rhodobacterales</taxon>
        <taxon>Paracoccaceae</taxon>
        <taxon>Cereibacter</taxon>
    </lineage>
</organism>
<dbReference type="Pfam" id="PF02518">
    <property type="entry name" value="HATPase_c"/>
    <property type="match status" value="1"/>
</dbReference>
<dbReference type="PROSITE" id="PS50110">
    <property type="entry name" value="RESPONSE_REGULATORY"/>
    <property type="match status" value="1"/>
</dbReference>
<keyword evidence="9 23" id="KW-0418">Kinase</keyword>
<dbReference type="InterPro" id="IPR036641">
    <property type="entry name" value="HPT_dom_sf"/>
</dbReference>
<dbReference type="CDD" id="cd17546">
    <property type="entry name" value="REC_hyHK_CKI1_RcsC-like"/>
    <property type="match status" value="1"/>
</dbReference>
<feature type="modified residue" description="4-aspartylphosphate" evidence="15">
    <location>
        <position position="690"/>
    </location>
</feature>
<evidence type="ECO:0000256" key="11">
    <source>
        <dbReference type="ARBA" id="ARBA00022989"/>
    </source>
</evidence>
<evidence type="ECO:0000259" key="21">
    <source>
        <dbReference type="PROSITE" id="PS50113"/>
    </source>
</evidence>
<evidence type="ECO:0000256" key="2">
    <source>
        <dbReference type="ARBA" id="ARBA00004429"/>
    </source>
</evidence>
<evidence type="ECO:0000256" key="15">
    <source>
        <dbReference type="PROSITE-ProRule" id="PRU00169"/>
    </source>
</evidence>
<evidence type="ECO:0000256" key="3">
    <source>
        <dbReference type="ARBA" id="ARBA00012438"/>
    </source>
</evidence>
<dbReference type="SMART" id="SM00388">
    <property type="entry name" value="HisKA"/>
    <property type="match status" value="1"/>
</dbReference>
<dbReference type="PROSITE" id="PS50894">
    <property type="entry name" value="HPT"/>
    <property type="match status" value="1"/>
</dbReference>
<gene>
    <name evidence="23" type="ORF">C8J28_102245</name>
</gene>
<dbReference type="EC" id="2.7.13.3" evidence="3"/>
<dbReference type="Gene3D" id="1.10.287.130">
    <property type="match status" value="1"/>
</dbReference>
<dbReference type="Pfam" id="PF00989">
    <property type="entry name" value="PAS"/>
    <property type="match status" value="1"/>
</dbReference>
<keyword evidence="10" id="KW-0547">Nucleotide-binding</keyword>
<dbReference type="CDD" id="cd00082">
    <property type="entry name" value="HisKA"/>
    <property type="match status" value="1"/>
</dbReference>
<evidence type="ECO:0000259" key="18">
    <source>
        <dbReference type="PROSITE" id="PS50109"/>
    </source>
</evidence>
<feature type="domain" description="PAS" evidence="20">
    <location>
        <begin position="245"/>
        <end position="304"/>
    </location>
</feature>
<dbReference type="PANTHER" id="PTHR43047">
    <property type="entry name" value="TWO-COMPONENT HISTIDINE PROTEIN KINASE"/>
    <property type="match status" value="1"/>
</dbReference>
<comment type="caution">
    <text evidence="23">The sequence shown here is derived from an EMBL/GenBank/DDBJ whole genome shotgun (WGS) entry which is preliminary data.</text>
</comment>
<evidence type="ECO:0000256" key="7">
    <source>
        <dbReference type="ARBA" id="ARBA00022679"/>
    </source>
</evidence>
<reference evidence="23 24" key="1">
    <citation type="submission" date="2018-04" db="EMBL/GenBank/DDBJ databases">
        <title>Genomic Encyclopedia of Type Strains, Phase III (KMG-III): the genomes of soil and plant-associated and newly described type strains.</title>
        <authorList>
            <person name="Whitman W."/>
        </authorList>
    </citation>
    <scope>NUCLEOTIDE SEQUENCE [LARGE SCALE GENOMIC DNA]</scope>
    <source>
        <strain evidence="23 24">KA25</strain>
    </source>
</reference>
<dbReference type="PANTHER" id="PTHR43047:SF64">
    <property type="entry name" value="HISTIDINE KINASE CONTAINING CHEY-HOMOLOGOUS RECEIVER DOMAIN AND PAS DOMAIN-RELATED"/>
    <property type="match status" value="1"/>
</dbReference>
<dbReference type="GO" id="GO:0006355">
    <property type="term" value="P:regulation of DNA-templated transcription"/>
    <property type="evidence" value="ECO:0007669"/>
    <property type="project" value="InterPro"/>
</dbReference>
<dbReference type="GO" id="GO:0000155">
    <property type="term" value="F:phosphorelay sensor kinase activity"/>
    <property type="evidence" value="ECO:0007669"/>
    <property type="project" value="InterPro"/>
</dbReference>
<dbReference type="InterPro" id="IPR008207">
    <property type="entry name" value="Sig_transdc_His_kin_Hpt_dom"/>
</dbReference>
<dbReference type="InterPro" id="IPR036890">
    <property type="entry name" value="HATPase_C_sf"/>
</dbReference>
<feature type="domain" description="PAC" evidence="21">
    <location>
        <begin position="322"/>
        <end position="375"/>
    </location>
</feature>
<dbReference type="InterPro" id="IPR000700">
    <property type="entry name" value="PAS-assoc_C"/>
</dbReference>
<dbReference type="EMBL" id="QAOT01000002">
    <property type="protein sequence ID" value="PTR20480.1"/>
    <property type="molecule type" value="Genomic_DNA"/>
</dbReference>
<evidence type="ECO:0000259" key="20">
    <source>
        <dbReference type="PROSITE" id="PS50112"/>
    </source>
</evidence>
<feature type="domain" description="Histidine kinase" evidence="18">
    <location>
        <begin position="393"/>
        <end position="617"/>
    </location>
</feature>
<evidence type="ECO:0000259" key="19">
    <source>
        <dbReference type="PROSITE" id="PS50110"/>
    </source>
</evidence>